<name>A0A0N7LTK0_9RHOB</name>
<dbReference type="InterPro" id="IPR051266">
    <property type="entry name" value="CLCR"/>
</dbReference>
<dbReference type="RefSeq" id="WP_058123782.1">
    <property type="nucleotide sequence ID" value="NZ_CYRX01000031.1"/>
</dbReference>
<evidence type="ECO:0000256" key="1">
    <source>
        <dbReference type="SAM" id="Phobius"/>
    </source>
</evidence>
<proteinExistence type="predicted"/>
<dbReference type="Gene3D" id="3.40.50.410">
    <property type="entry name" value="von Willebrand factor, type A domain"/>
    <property type="match status" value="1"/>
</dbReference>
<keyword evidence="2" id="KW-0732">Signal</keyword>
<dbReference type="PANTHER" id="PTHR10579:SF43">
    <property type="entry name" value="ZINC FINGER (C3HC4-TYPE RING FINGER) FAMILY PROTEIN"/>
    <property type="match status" value="1"/>
</dbReference>
<gene>
    <name evidence="4" type="ORF">THS5294_02211</name>
</gene>
<evidence type="ECO:0000313" key="4">
    <source>
        <dbReference type="EMBL" id="CUH60914.1"/>
    </source>
</evidence>
<dbReference type="NCBIfam" id="TIGR03370">
    <property type="entry name" value="VPLPA-CTERM"/>
    <property type="match status" value="1"/>
</dbReference>
<protein>
    <submittedName>
        <fullName evidence="4">Calcium-activated chloride channel protein 1</fullName>
    </submittedName>
</protein>
<dbReference type="AlphaFoldDB" id="A0A0N7LTK0"/>
<dbReference type="eggNOG" id="COG2304">
    <property type="taxonomic scope" value="Bacteria"/>
</dbReference>
<dbReference type="SUPFAM" id="SSF53300">
    <property type="entry name" value="vWA-like"/>
    <property type="match status" value="1"/>
</dbReference>
<dbReference type="STRING" id="266809.PM03_10405"/>
<dbReference type="EMBL" id="CYRX01000031">
    <property type="protein sequence ID" value="CUH60914.1"/>
    <property type="molecule type" value="Genomic_DNA"/>
</dbReference>
<dbReference type="SMART" id="SM00327">
    <property type="entry name" value="VWA"/>
    <property type="match status" value="1"/>
</dbReference>
<sequence>MNFSISLVRGGVLALALTTFGAAAHAAGSVGWLNPANGASFPVGTMTMPDGQANASGVVGGGLDLVLALDGSGSMGAFVNLPDGSSVRRDILQQQAANALVNSLPAGSNVGVVEFQSSGFVRQTLTPIPDAGVTSAINAIVASGGTDIRDGIVTADGELDANGRAGTSKQILLISDGGSTQSVAVAAAAAALADGYTVNTVGFPGAANSTLAAVATAGGGTFVNFSNNPQDIVDIFGGNSGGVLVGVDGVEITDPDGNTFAGTVDALGNFKVPAYNLKLGANTWTAVATFSDQTTATSSLTLFGTTNGGGGNPTAPIPLPASGLLLGLALAGFGVARRRRG</sequence>
<evidence type="ECO:0000313" key="5">
    <source>
        <dbReference type="Proteomes" id="UP000051298"/>
    </source>
</evidence>
<dbReference type="InterPro" id="IPR036465">
    <property type="entry name" value="vWFA_dom_sf"/>
</dbReference>
<feature type="chain" id="PRO_5006015593" evidence="2">
    <location>
        <begin position="27"/>
        <end position="341"/>
    </location>
</feature>
<reference evidence="4 5" key="1">
    <citation type="submission" date="2015-09" db="EMBL/GenBank/DDBJ databases">
        <authorList>
            <consortium name="Swine Surveillance"/>
        </authorList>
    </citation>
    <scope>NUCLEOTIDE SEQUENCE [LARGE SCALE GENOMIC DNA]</scope>
    <source>
        <strain evidence="4 5">CECT 5294</strain>
    </source>
</reference>
<dbReference type="PANTHER" id="PTHR10579">
    <property type="entry name" value="CALCIUM-ACTIVATED CHLORIDE CHANNEL REGULATOR"/>
    <property type="match status" value="1"/>
</dbReference>
<evidence type="ECO:0000256" key="2">
    <source>
        <dbReference type="SAM" id="SignalP"/>
    </source>
</evidence>
<keyword evidence="1" id="KW-1133">Transmembrane helix</keyword>
<dbReference type="Pfam" id="PF00092">
    <property type="entry name" value="VWA"/>
    <property type="match status" value="1"/>
</dbReference>
<dbReference type="InterPro" id="IPR022472">
    <property type="entry name" value="VPLPA-CTERM"/>
</dbReference>
<accession>A0A0N7LTK0</accession>
<feature type="transmembrane region" description="Helical" evidence="1">
    <location>
        <begin position="317"/>
        <end position="336"/>
    </location>
</feature>
<organism evidence="4 5">
    <name type="scientific">Thalassobacter stenotrophicus</name>
    <dbReference type="NCBI Taxonomy" id="266809"/>
    <lineage>
        <taxon>Bacteria</taxon>
        <taxon>Pseudomonadati</taxon>
        <taxon>Pseudomonadota</taxon>
        <taxon>Alphaproteobacteria</taxon>
        <taxon>Rhodobacterales</taxon>
        <taxon>Roseobacteraceae</taxon>
        <taxon>Thalassobacter</taxon>
    </lineage>
</organism>
<dbReference type="Proteomes" id="UP000051298">
    <property type="component" value="Unassembled WGS sequence"/>
</dbReference>
<dbReference type="InterPro" id="IPR002035">
    <property type="entry name" value="VWF_A"/>
</dbReference>
<keyword evidence="1" id="KW-0812">Transmembrane</keyword>
<feature type="signal peptide" evidence="2">
    <location>
        <begin position="1"/>
        <end position="26"/>
    </location>
</feature>
<feature type="domain" description="VWFA" evidence="3">
    <location>
        <begin position="64"/>
        <end position="239"/>
    </location>
</feature>
<keyword evidence="1" id="KW-0472">Membrane</keyword>
<dbReference type="CDD" id="cd00198">
    <property type="entry name" value="vWFA"/>
    <property type="match status" value="1"/>
</dbReference>
<dbReference type="PROSITE" id="PS50234">
    <property type="entry name" value="VWFA"/>
    <property type="match status" value="1"/>
</dbReference>
<evidence type="ECO:0000259" key="3">
    <source>
        <dbReference type="PROSITE" id="PS50234"/>
    </source>
</evidence>